<dbReference type="PROSITE" id="PS51257">
    <property type="entry name" value="PROKAR_LIPOPROTEIN"/>
    <property type="match status" value="1"/>
</dbReference>
<evidence type="ECO:0000313" key="3">
    <source>
        <dbReference type="EMBL" id="OXA56988.1"/>
    </source>
</evidence>
<feature type="transmembrane region" description="Helical" evidence="2">
    <location>
        <begin position="99"/>
        <end position="118"/>
    </location>
</feature>
<sequence>MAKSTYTWYTVVALALIGSCAIAGLGLIAISGYDFALTFSEEKMENKIIAEINLIKEIDCTGYHMGNHSYSFGRRPETCRDETSQKEPLQFEGAHTYKLILILCLLAMMILGFVQFIGSTYVVCSCSNGRLRSNVKAWLISGIFIFLIGLLGLIVPLSYDVSEAKHFSLSGFSSYLKKKFGALVNLRGLEEAHQHLFFVAVGCNECLLLVTVLLLTALLPCGTQPYESVYGGRILVSPSLGNKRLGVGFNEPERTIFRDDYGTSLTDSDCPTRVDENPKFTFSNETHSYPSYYFSLYCVARYPVAVEFDGAKALLSTVRFLVANANPENMTNACYVIQISQQLYRDSVSPVGNFTCRSIHDPTKSSSKYIFAQSSWGWRYQGSFNIRKDQVVYVNENSVTSFVIPCIANKPTVKDTILKKEETGTADERRVESFAGFKVKYDPYQGFIVNYTKPSPPLILSSTTLRSDASDPHATSTTTHKSLVLSPRMTSVTGKYVCVDVNSLTTEDVTVKHADFLVFPNQTNITFDTGSTTFECYANTPVSLRVLEPSSKLDRIDKVINSKFALLGFTHGAKATFSTKDLKAIGRIGCVETSTAKHLHEWTFDNGFLCKCEWNNTFNDRYNRRYYYPYSQEEPEFGESPDSSEHNRYNMDWDYFDPPYFYSDITCYNEKATSVDFTIHHCQNPTECAFFRQSCDKDPQNCATFASDYYHRYPFITTKISNRTSQATSFMPGIILCNADGYLSNINISTDWKGGMYFNDDSHKSDVETMHLRSSESHVFTGDRMLYSCLGTSSDVVNPIIWGFKYDDGSFNYSYYAFDNYQWDDRLMLNQRIVSTMRATYLTIPERNGSQLYCFAPKWDSKTWAQASIKLTIEDADVAENPPQCPTKSNPFIVMYRNSSSLSRTRVRLPHRVDGRDALVFDPVDSVSLYCMAKFPVIWFKDGVNVTAARVSRANCKRSDGIVSVRYLYKSTVSFKISDFNATGNYTCQSISPHKSRQTSTYIYAMSPSNRTTFVDEGKHHIIRYQWTNHSDDWNTKKWVVLPCRLNTPDIRPFLFLDIPEEERIEKVPINKMYLRFNPKVGFSIDVTYRKVIRGNKTIFFCSDHEDGSFIGTMITLELVYENPNPPQNMTLTTTQSPAMPTTHSPTTPTTPPTTHDPHHVSAASTDNSSQNNSGFIVVTVLLSAVCVGCVGVIFFLYKKVQMQTSKTFPTSSQELDWTRALQHNASHPPPPPTANGNGVIIGNGIHSSSSTIMNPSFIETPNILESLDSNSLIANEQVNNDNECLVDIGGGYADQDRSLSSLSDNDFGYKKL</sequence>
<dbReference type="InterPro" id="IPR013783">
    <property type="entry name" value="Ig-like_fold"/>
</dbReference>
<comment type="caution">
    <text evidence="3">The sequence shown here is derived from an EMBL/GenBank/DDBJ whole genome shotgun (WGS) entry which is preliminary data.</text>
</comment>
<keyword evidence="4" id="KW-1185">Reference proteome</keyword>
<evidence type="ECO:0000256" key="1">
    <source>
        <dbReference type="SAM" id="MobiDB-lite"/>
    </source>
</evidence>
<proteinExistence type="predicted"/>
<reference evidence="3 4" key="1">
    <citation type="submission" date="2015-12" db="EMBL/GenBank/DDBJ databases">
        <title>The genome of Folsomia candida.</title>
        <authorList>
            <person name="Faddeeva A."/>
            <person name="Derks M.F."/>
            <person name="Anvar Y."/>
            <person name="Smit S."/>
            <person name="Van Straalen N."/>
            <person name="Roelofs D."/>
        </authorList>
    </citation>
    <scope>NUCLEOTIDE SEQUENCE [LARGE SCALE GENOMIC DNA]</scope>
    <source>
        <strain evidence="3 4">VU population</strain>
        <tissue evidence="3">Whole body</tissue>
    </source>
</reference>
<keyword evidence="2" id="KW-0812">Transmembrane</keyword>
<name>A0A226EIE4_FOLCA</name>
<evidence type="ECO:0008006" key="5">
    <source>
        <dbReference type="Google" id="ProtNLM"/>
    </source>
</evidence>
<dbReference type="Gene3D" id="2.60.40.10">
    <property type="entry name" value="Immunoglobulins"/>
    <property type="match status" value="2"/>
</dbReference>
<keyword evidence="2" id="KW-0472">Membrane</keyword>
<feature type="transmembrane region" description="Helical" evidence="2">
    <location>
        <begin position="138"/>
        <end position="159"/>
    </location>
</feature>
<feature type="transmembrane region" description="Helical" evidence="2">
    <location>
        <begin position="1175"/>
        <end position="1198"/>
    </location>
</feature>
<feature type="transmembrane region" description="Helical" evidence="2">
    <location>
        <begin position="6"/>
        <end position="30"/>
    </location>
</feature>
<feature type="region of interest" description="Disordered" evidence="1">
    <location>
        <begin position="1126"/>
        <end position="1170"/>
    </location>
</feature>
<evidence type="ECO:0000256" key="2">
    <source>
        <dbReference type="SAM" id="Phobius"/>
    </source>
</evidence>
<dbReference type="EMBL" id="LNIX01000003">
    <property type="protein sequence ID" value="OXA56988.1"/>
    <property type="molecule type" value="Genomic_DNA"/>
</dbReference>
<feature type="region of interest" description="Disordered" evidence="1">
    <location>
        <begin position="1223"/>
        <end position="1242"/>
    </location>
</feature>
<accession>A0A226EIE4</accession>
<keyword evidence="2" id="KW-1133">Transmembrane helix</keyword>
<gene>
    <name evidence="3" type="ORF">Fcan01_06763</name>
</gene>
<evidence type="ECO:0000313" key="4">
    <source>
        <dbReference type="Proteomes" id="UP000198287"/>
    </source>
</evidence>
<dbReference type="Proteomes" id="UP000198287">
    <property type="component" value="Unassembled WGS sequence"/>
</dbReference>
<organism evidence="3 4">
    <name type="scientific">Folsomia candida</name>
    <name type="common">Springtail</name>
    <dbReference type="NCBI Taxonomy" id="158441"/>
    <lineage>
        <taxon>Eukaryota</taxon>
        <taxon>Metazoa</taxon>
        <taxon>Ecdysozoa</taxon>
        <taxon>Arthropoda</taxon>
        <taxon>Hexapoda</taxon>
        <taxon>Collembola</taxon>
        <taxon>Entomobryomorpha</taxon>
        <taxon>Isotomoidea</taxon>
        <taxon>Isotomidae</taxon>
        <taxon>Proisotominae</taxon>
        <taxon>Folsomia</taxon>
    </lineage>
</organism>
<protein>
    <recommendedName>
        <fullName evidence="5">Ig-like domain-containing protein</fullName>
    </recommendedName>
</protein>
<feature type="compositionally biased region" description="Polar residues" evidence="1">
    <location>
        <begin position="1128"/>
        <end position="1140"/>
    </location>
</feature>